<evidence type="ECO:0000259" key="7">
    <source>
        <dbReference type="SMART" id="SM00833"/>
    </source>
</evidence>
<evidence type="ECO:0000313" key="8">
    <source>
        <dbReference type="EMBL" id="MBS0122697.1"/>
    </source>
</evidence>
<keyword evidence="3" id="KW-0143">Chaperone</keyword>
<gene>
    <name evidence="8" type="ORF">KB874_01000</name>
</gene>
<proteinExistence type="inferred from homology"/>
<dbReference type="Pfam" id="PF07683">
    <property type="entry name" value="CobW_C"/>
    <property type="match status" value="1"/>
</dbReference>
<dbReference type="GO" id="GO:0005737">
    <property type="term" value="C:cytoplasm"/>
    <property type="evidence" value="ECO:0007669"/>
    <property type="project" value="TreeGrafter"/>
</dbReference>
<keyword evidence="1" id="KW-0547">Nucleotide-binding</keyword>
<keyword evidence="2" id="KW-0378">Hydrolase</keyword>
<dbReference type="GO" id="GO:0016787">
    <property type="term" value="F:hydrolase activity"/>
    <property type="evidence" value="ECO:0007669"/>
    <property type="project" value="UniProtKB-KW"/>
</dbReference>
<dbReference type="InterPro" id="IPR051316">
    <property type="entry name" value="Zinc-reg_GTPase_activator"/>
</dbReference>
<dbReference type="SUPFAM" id="SSF52540">
    <property type="entry name" value="P-loop containing nucleoside triphosphate hydrolases"/>
    <property type="match status" value="1"/>
</dbReference>
<evidence type="ECO:0000313" key="9">
    <source>
        <dbReference type="Proteomes" id="UP000681356"/>
    </source>
</evidence>
<comment type="catalytic activity">
    <reaction evidence="6">
        <text>GTP + H2O = GDP + phosphate + H(+)</text>
        <dbReference type="Rhea" id="RHEA:19669"/>
        <dbReference type="ChEBI" id="CHEBI:15377"/>
        <dbReference type="ChEBI" id="CHEBI:15378"/>
        <dbReference type="ChEBI" id="CHEBI:37565"/>
        <dbReference type="ChEBI" id="CHEBI:43474"/>
        <dbReference type="ChEBI" id="CHEBI:58189"/>
    </reaction>
    <physiologicalReaction direction="left-to-right" evidence="6">
        <dbReference type="Rhea" id="RHEA:19670"/>
    </physiologicalReaction>
</comment>
<dbReference type="InterPro" id="IPR036627">
    <property type="entry name" value="CobW-likC_sf"/>
</dbReference>
<evidence type="ECO:0000256" key="2">
    <source>
        <dbReference type="ARBA" id="ARBA00022801"/>
    </source>
</evidence>
<feature type="domain" description="CobW C-terminal" evidence="7">
    <location>
        <begin position="223"/>
        <end position="309"/>
    </location>
</feature>
<dbReference type="AlphaFoldDB" id="A0A8J7W9H2"/>
<dbReference type="InterPro" id="IPR027417">
    <property type="entry name" value="P-loop_NTPase"/>
</dbReference>
<comment type="similarity">
    <text evidence="4">Belongs to the SIMIBI class G3E GTPase family. ZNG1 subfamily.</text>
</comment>
<comment type="caution">
    <text evidence="8">The sequence shown here is derived from an EMBL/GenBank/DDBJ whole genome shotgun (WGS) entry which is preliminary data.</text>
</comment>
<dbReference type="Pfam" id="PF02492">
    <property type="entry name" value="cobW"/>
    <property type="match status" value="1"/>
</dbReference>
<organism evidence="8 9">
    <name type="scientific">Thetidibacter halocola</name>
    <dbReference type="NCBI Taxonomy" id="2827239"/>
    <lineage>
        <taxon>Bacteria</taxon>
        <taxon>Pseudomonadati</taxon>
        <taxon>Pseudomonadota</taxon>
        <taxon>Alphaproteobacteria</taxon>
        <taxon>Rhodobacterales</taxon>
        <taxon>Roseobacteraceae</taxon>
        <taxon>Thetidibacter</taxon>
    </lineage>
</organism>
<dbReference type="SUPFAM" id="SSF90002">
    <property type="entry name" value="Hypothetical protein YjiA, C-terminal domain"/>
    <property type="match status" value="1"/>
</dbReference>
<keyword evidence="9" id="KW-1185">Reference proteome</keyword>
<name>A0A8J7W9H2_9RHOB</name>
<dbReference type="GO" id="GO:0000166">
    <property type="term" value="F:nucleotide binding"/>
    <property type="evidence" value="ECO:0007669"/>
    <property type="project" value="UniProtKB-KW"/>
</dbReference>
<evidence type="ECO:0000256" key="5">
    <source>
        <dbReference type="ARBA" id="ARBA00045658"/>
    </source>
</evidence>
<protein>
    <submittedName>
        <fullName evidence="8">GTP-binding protein</fullName>
    </submittedName>
</protein>
<sequence>MTEAEGRLRLTILGGYLGAGKTTWLRHALYEGRFGKAHVIVNEAAEIPVDDAFLRSSGEVTVLAGGCVCCTARADLIAALRGLCDARSRAGAVRLDTVVLETSGLADPAPIAEAIRADPVLTRHILLDEIIVLVDGLHGAAQLASDPLGRHQIEAADRLILTKPDAAPDLNRLRATLARLNPGAEVTAAAHGVDWPLPPLPAGVLPMDLVETGDVAPPVPVPVALPEGMDWSPFSVWLSALLHVHGDRIVRVKGVVRTPAGRLLLQGVRRTVQSPEILPDPGAPTDDTLVLIGRDIDADRVRRSLQKLV</sequence>
<reference evidence="8" key="1">
    <citation type="submission" date="2021-04" db="EMBL/GenBank/DDBJ databases">
        <authorList>
            <person name="Yoon J."/>
        </authorList>
    </citation>
    <scope>NUCLEOTIDE SEQUENCE</scope>
    <source>
        <strain evidence="8">KMU-90</strain>
    </source>
</reference>
<evidence type="ECO:0000256" key="3">
    <source>
        <dbReference type="ARBA" id="ARBA00023186"/>
    </source>
</evidence>
<evidence type="ECO:0000256" key="4">
    <source>
        <dbReference type="ARBA" id="ARBA00034320"/>
    </source>
</evidence>
<dbReference type="PANTHER" id="PTHR13748:SF62">
    <property type="entry name" value="COBW DOMAIN-CONTAINING PROTEIN"/>
    <property type="match status" value="1"/>
</dbReference>
<evidence type="ECO:0000256" key="6">
    <source>
        <dbReference type="ARBA" id="ARBA00049117"/>
    </source>
</evidence>
<dbReference type="InterPro" id="IPR011629">
    <property type="entry name" value="CobW-like_C"/>
</dbReference>
<dbReference type="PANTHER" id="PTHR13748">
    <property type="entry name" value="COBW-RELATED"/>
    <property type="match status" value="1"/>
</dbReference>
<dbReference type="Gene3D" id="3.30.1220.10">
    <property type="entry name" value="CobW-like, C-terminal domain"/>
    <property type="match status" value="1"/>
</dbReference>
<dbReference type="Proteomes" id="UP000681356">
    <property type="component" value="Unassembled WGS sequence"/>
</dbReference>
<dbReference type="Gene3D" id="3.40.50.300">
    <property type="entry name" value="P-loop containing nucleotide triphosphate hydrolases"/>
    <property type="match status" value="1"/>
</dbReference>
<comment type="function">
    <text evidence="5">Zinc chaperone that directly transfers zinc cofactor to target proteins, thereby activating them. Zinc is transferred from the CXCC motif in the GTPase domain to the zinc binding site in target proteins in a process requiring GTP hydrolysis.</text>
</comment>
<dbReference type="CDD" id="cd03112">
    <property type="entry name" value="CobW-like"/>
    <property type="match status" value="1"/>
</dbReference>
<dbReference type="InterPro" id="IPR003495">
    <property type="entry name" value="CobW/HypB/UreG_nucleotide-bd"/>
</dbReference>
<dbReference type="EMBL" id="JAGTUU010000001">
    <property type="protein sequence ID" value="MBS0122697.1"/>
    <property type="molecule type" value="Genomic_DNA"/>
</dbReference>
<evidence type="ECO:0000256" key="1">
    <source>
        <dbReference type="ARBA" id="ARBA00022741"/>
    </source>
</evidence>
<accession>A0A8J7W9H2</accession>
<dbReference type="RefSeq" id="WP_212534670.1">
    <property type="nucleotide sequence ID" value="NZ_JAGTUU010000001.1"/>
</dbReference>
<dbReference type="SMART" id="SM00833">
    <property type="entry name" value="CobW_C"/>
    <property type="match status" value="1"/>
</dbReference>